<reference evidence="2" key="1">
    <citation type="journal article" date="2019" name="Int. J. Syst. Evol. Microbiol.">
        <title>The Global Catalogue of Microorganisms (GCM) 10K type strain sequencing project: providing services to taxonomists for standard genome sequencing and annotation.</title>
        <authorList>
            <consortium name="The Broad Institute Genomics Platform"/>
            <consortium name="The Broad Institute Genome Sequencing Center for Infectious Disease"/>
            <person name="Wu L."/>
            <person name="Ma J."/>
        </authorList>
    </citation>
    <scope>NUCLEOTIDE SEQUENCE [LARGE SCALE GENOMIC DNA]</scope>
    <source>
        <strain evidence="2">JCM 16702</strain>
    </source>
</reference>
<dbReference type="PANTHER" id="PTHR43162">
    <property type="match status" value="1"/>
</dbReference>
<organism evidence="1 2">
    <name type="scientific">Actinomadura miaoliensis</name>
    <dbReference type="NCBI Taxonomy" id="430685"/>
    <lineage>
        <taxon>Bacteria</taxon>
        <taxon>Bacillati</taxon>
        <taxon>Actinomycetota</taxon>
        <taxon>Actinomycetes</taxon>
        <taxon>Streptosporangiales</taxon>
        <taxon>Thermomonosporaceae</taxon>
        <taxon>Actinomadura</taxon>
    </lineage>
</organism>
<sequence length="174" mass="19316">MLWSGEPGPVEDAVAAEGLAWTTLQPQEFMSNALLWTDSVRDEGVVREPFGATRSAMIGEADIGAVAARTLTEDDHAGREYVMTGPEVLDMPQKLAVLSGALDREIRFVELTEEQARERMRQAGASQEAIDHVVGWYADPPEEAYTVTDTVEQILGRPARTFEQWVREHADAFR</sequence>
<evidence type="ECO:0000313" key="1">
    <source>
        <dbReference type="EMBL" id="GAA4069704.1"/>
    </source>
</evidence>
<accession>A0ABP7VMR5</accession>
<dbReference type="Gene3D" id="3.40.50.720">
    <property type="entry name" value="NAD(P)-binding Rossmann-like Domain"/>
    <property type="match status" value="1"/>
</dbReference>
<evidence type="ECO:0000313" key="2">
    <source>
        <dbReference type="Proteomes" id="UP001500683"/>
    </source>
</evidence>
<dbReference type="RefSeq" id="WP_344945824.1">
    <property type="nucleotide sequence ID" value="NZ_BAAAZG010000016.1"/>
</dbReference>
<dbReference type="Gene3D" id="3.90.25.10">
    <property type="entry name" value="UDP-galactose 4-epimerase, domain 1"/>
    <property type="match status" value="1"/>
</dbReference>
<dbReference type="PANTHER" id="PTHR43162:SF1">
    <property type="entry name" value="PRESTALK A DIFFERENTIATION PROTEIN A"/>
    <property type="match status" value="1"/>
</dbReference>
<gene>
    <name evidence="1" type="ORF">GCM10022214_26280</name>
</gene>
<name>A0ABP7VMR5_9ACTN</name>
<comment type="caution">
    <text evidence="1">The sequence shown here is derived from an EMBL/GenBank/DDBJ whole genome shotgun (WGS) entry which is preliminary data.</text>
</comment>
<dbReference type="SUPFAM" id="SSF51735">
    <property type="entry name" value="NAD(P)-binding Rossmann-fold domains"/>
    <property type="match status" value="1"/>
</dbReference>
<dbReference type="InterPro" id="IPR051604">
    <property type="entry name" value="Ergot_Alk_Oxidoreductase"/>
</dbReference>
<protein>
    <submittedName>
        <fullName evidence="1">Uncharacterized protein</fullName>
    </submittedName>
</protein>
<dbReference type="Proteomes" id="UP001500683">
    <property type="component" value="Unassembled WGS sequence"/>
</dbReference>
<dbReference type="InterPro" id="IPR036291">
    <property type="entry name" value="NAD(P)-bd_dom_sf"/>
</dbReference>
<proteinExistence type="predicted"/>
<keyword evidence="2" id="KW-1185">Reference proteome</keyword>
<dbReference type="EMBL" id="BAAAZG010000016">
    <property type="protein sequence ID" value="GAA4069704.1"/>
    <property type="molecule type" value="Genomic_DNA"/>
</dbReference>